<evidence type="ECO:0000313" key="2">
    <source>
        <dbReference type="Proteomes" id="UP001054945"/>
    </source>
</evidence>
<dbReference type="EMBL" id="BPLR01004707">
    <property type="protein sequence ID" value="GIX96866.1"/>
    <property type="molecule type" value="Genomic_DNA"/>
</dbReference>
<reference evidence="1 2" key="1">
    <citation type="submission" date="2021-06" db="EMBL/GenBank/DDBJ databases">
        <title>Caerostris extrusa draft genome.</title>
        <authorList>
            <person name="Kono N."/>
            <person name="Arakawa K."/>
        </authorList>
    </citation>
    <scope>NUCLEOTIDE SEQUENCE [LARGE SCALE GENOMIC DNA]</scope>
</reference>
<sequence length="121" mass="13474">MSSISTPFKRRLVIKKKKKKKEGGNLNIDREPPVESPLFRQLISIGLSALSSVLNFIWSKEPVRKVSGGLWGGGGGSAWRGTFQECRLPRNVALPTLALNTFLIRRVSSYRSCKSPRVLYG</sequence>
<dbReference type="Proteomes" id="UP001054945">
    <property type="component" value="Unassembled WGS sequence"/>
</dbReference>
<proteinExistence type="predicted"/>
<protein>
    <submittedName>
        <fullName evidence="1">Uncharacterized protein</fullName>
    </submittedName>
</protein>
<comment type="caution">
    <text evidence="1">The sequence shown here is derived from an EMBL/GenBank/DDBJ whole genome shotgun (WGS) entry which is preliminary data.</text>
</comment>
<gene>
    <name evidence="1" type="ORF">CEXT_571681</name>
</gene>
<dbReference type="AlphaFoldDB" id="A0AAV4PM64"/>
<evidence type="ECO:0000313" key="1">
    <source>
        <dbReference type="EMBL" id="GIX96866.1"/>
    </source>
</evidence>
<organism evidence="1 2">
    <name type="scientific">Caerostris extrusa</name>
    <name type="common">Bark spider</name>
    <name type="synonym">Caerostris bankana</name>
    <dbReference type="NCBI Taxonomy" id="172846"/>
    <lineage>
        <taxon>Eukaryota</taxon>
        <taxon>Metazoa</taxon>
        <taxon>Ecdysozoa</taxon>
        <taxon>Arthropoda</taxon>
        <taxon>Chelicerata</taxon>
        <taxon>Arachnida</taxon>
        <taxon>Araneae</taxon>
        <taxon>Araneomorphae</taxon>
        <taxon>Entelegynae</taxon>
        <taxon>Araneoidea</taxon>
        <taxon>Araneidae</taxon>
        <taxon>Caerostris</taxon>
    </lineage>
</organism>
<accession>A0AAV4PM64</accession>
<name>A0AAV4PM64_CAEEX</name>
<keyword evidence="2" id="KW-1185">Reference proteome</keyword>